<dbReference type="Proteomes" id="UP001242045">
    <property type="component" value="Unassembled WGS sequence"/>
</dbReference>
<evidence type="ECO:0000313" key="8">
    <source>
        <dbReference type="Proteomes" id="UP001242045"/>
    </source>
</evidence>
<name>A0AAW8D4V1_9BURK</name>
<evidence type="ECO:0000256" key="4">
    <source>
        <dbReference type="SAM" id="MobiDB-lite"/>
    </source>
</evidence>
<comment type="caution">
    <text evidence="7">The sequence shown here is derived from an EMBL/GenBank/DDBJ whole genome shotgun (WGS) entry which is preliminary data.</text>
</comment>
<keyword evidence="5" id="KW-0472">Membrane</keyword>
<dbReference type="InterPro" id="IPR012318">
    <property type="entry name" value="HTH_CRP"/>
</dbReference>
<keyword evidence="5" id="KW-0812">Transmembrane</keyword>
<dbReference type="SUPFAM" id="SSF46785">
    <property type="entry name" value="Winged helix' DNA-binding domain"/>
    <property type="match status" value="1"/>
</dbReference>
<keyword evidence="1" id="KW-0805">Transcription regulation</keyword>
<feature type="transmembrane region" description="Helical" evidence="5">
    <location>
        <begin position="22"/>
        <end position="44"/>
    </location>
</feature>
<keyword evidence="2" id="KW-0238">DNA-binding</keyword>
<evidence type="ECO:0000313" key="7">
    <source>
        <dbReference type="EMBL" id="MDP9895032.1"/>
    </source>
</evidence>
<protein>
    <submittedName>
        <fullName evidence="7">CRP-like cAMP-binding protein</fullName>
    </submittedName>
</protein>
<feature type="region of interest" description="Disordered" evidence="4">
    <location>
        <begin position="139"/>
        <end position="187"/>
    </location>
</feature>
<dbReference type="InterPro" id="IPR018490">
    <property type="entry name" value="cNMP-bd_dom_sf"/>
</dbReference>
<accession>A0AAW8D4V1</accession>
<gene>
    <name evidence="7" type="ORF">J2W31_004157</name>
</gene>
<dbReference type="Pfam" id="PF13545">
    <property type="entry name" value="HTH_Crp_2"/>
    <property type="match status" value="1"/>
</dbReference>
<keyword evidence="3" id="KW-0804">Transcription</keyword>
<feature type="compositionally biased region" description="Basic and acidic residues" evidence="4">
    <location>
        <begin position="178"/>
        <end position="187"/>
    </location>
</feature>
<organism evidence="7 8">
    <name type="scientific">Variovorax boronicumulans</name>
    <dbReference type="NCBI Taxonomy" id="436515"/>
    <lineage>
        <taxon>Bacteria</taxon>
        <taxon>Pseudomonadati</taxon>
        <taxon>Pseudomonadota</taxon>
        <taxon>Betaproteobacteria</taxon>
        <taxon>Burkholderiales</taxon>
        <taxon>Comamonadaceae</taxon>
        <taxon>Variovorax</taxon>
    </lineage>
</organism>
<feature type="domain" description="HTH crp-type" evidence="6">
    <location>
        <begin position="87"/>
        <end position="146"/>
    </location>
</feature>
<evidence type="ECO:0000256" key="2">
    <source>
        <dbReference type="ARBA" id="ARBA00023125"/>
    </source>
</evidence>
<proteinExistence type="predicted"/>
<dbReference type="AlphaFoldDB" id="A0AAW8D4V1"/>
<evidence type="ECO:0000256" key="1">
    <source>
        <dbReference type="ARBA" id="ARBA00023015"/>
    </source>
</evidence>
<keyword evidence="5" id="KW-1133">Transmembrane helix</keyword>
<dbReference type="InterPro" id="IPR036390">
    <property type="entry name" value="WH_DNA-bd_sf"/>
</dbReference>
<dbReference type="Gene3D" id="2.60.120.10">
    <property type="entry name" value="Jelly Rolls"/>
    <property type="match status" value="1"/>
</dbReference>
<dbReference type="RefSeq" id="WP_306882483.1">
    <property type="nucleotide sequence ID" value="NZ_JAUSRD010000010.1"/>
</dbReference>
<dbReference type="InterPro" id="IPR014710">
    <property type="entry name" value="RmlC-like_jellyroll"/>
</dbReference>
<reference evidence="7" key="1">
    <citation type="submission" date="2023-07" db="EMBL/GenBank/DDBJ databases">
        <title>Sorghum-associated microbial communities from plants grown in Nebraska, USA.</title>
        <authorList>
            <person name="Schachtman D."/>
        </authorList>
    </citation>
    <scope>NUCLEOTIDE SEQUENCE</scope>
    <source>
        <strain evidence="7">DS3754</strain>
    </source>
</reference>
<dbReference type="GO" id="GO:0006355">
    <property type="term" value="P:regulation of DNA-templated transcription"/>
    <property type="evidence" value="ECO:0007669"/>
    <property type="project" value="InterPro"/>
</dbReference>
<evidence type="ECO:0000259" key="6">
    <source>
        <dbReference type="Pfam" id="PF13545"/>
    </source>
</evidence>
<sequence length="187" mass="20511">MTTDFVSKDEFFFNPSLNAESYIAQATLIAALPSSIYLIPIGVLHRLCTLYPQVAVGLLELAAKRIYMVHGQMRRISSLSPIELVGRVLHELTHLAPAGPSGCDKRIIQALIASYVGLSREGVNKAMRELEHRRLVRRDEAGVHAPPELASTDFGALELESDGQNPQDALRAPLEDPSDGRRSRQGS</sequence>
<dbReference type="SUPFAM" id="SSF51206">
    <property type="entry name" value="cAMP-binding domain-like"/>
    <property type="match status" value="1"/>
</dbReference>
<evidence type="ECO:0000256" key="3">
    <source>
        <dbReference type="ARBA" id="ARBA00023163"/>
    </source>
</evidence>
<evidence type="ECO:0000256" key="5">
    <source>
        <dbReference type="SAM" id="Phobius"/>
    </source>
</evidence>
<dbReference type="GO" id="GO:0003677">
    <property type="term" value="F:DNA binding"/>
    <property type="evidence" value="ECO:0007669"/>
    <property type="project" value="UniProtKB-KW"/>
</dbReference>
<dbReference type="EMBL" id="JAUSRD010000010">
    <property type="protein sequence ID" value="MDP9895032.1"/>
    <property type="molecule type" value="Genomic_DNA"/>
</dbReference>